<dbReference type="Pfam" id="PF08507">
    <property type="entry name" value="COPI_assoc"/>
    <property type="match status" value="1"/>
</dbReference>
<accession>A0A6G0XHF5</accession>
<feature type="transmembrane region" description="Helical" evidence="6">
    <location>
        <begin position="144"/>
        <end position="168"/>
    </location>
</feature>
<dbReference type="OrthoDB" id="203284at2759"/>
<feature type="transmembrane region" description="Helical" evidence="6">
    <location>
        <begin position="174"/>
        <end position="195"/>
    </location>
</feature>
<evidence type="ECO:0000256" key="5">
    <source>
        <dbReference type="SAM" id="MobiDB-lite"/>
    </source>
</evidence>
<dbReference type="EMBL" id="VJMJ01000063">
    <property type="protein sequence ID" value="KAF0739656.1"/>
    <property type="molecule type" value="Genomic_DNA"/>
</dbReference>
<dbReference type="PANTHER" id="PTHR38894">
    <property type="entry name" value="TRANSMEMBRANE PROTEIN"/>
    <property type="match status" value="1"/>
</dbReference>
<comment type="subcellular location">
    <subcellularLocation>
        <location evidence="1">Membrane</location>
        <topology evidence="1">Multi-pass membrane protein</topology>
    </subcellularLocation>
</comment>
<feature type="region of interest" description="Disordered" evidence="5">
    <location>
        <begin position="206"/>
        <end position="239"/>
    </location>
</feature>
<evidence type="ECO:0000256" key="1">
    <source>
        <dbReference type="ARBA" id="ARBA00004141"/>
    </source>
</evidence>
<evidence type="ECO:0000256" key="3">
    <source>
        <dbReference type="ARBA" id="ARBA00022989"/>
    </source>
</evidence>
<evidence type="ECO:0000256" key="4">
    <source>
        <dbReference type="ARBA" id="ARBA00023136"/>
    </source>
</evidence>
<feature type="compositionally biased region" description="Low complexity" evidence="5">
    <location>
        <begin position="226"/>
        <end position="239"/>
    </location>
</feature>
<name>A0A6G0XHF5_9STRA</name>
<keyword evidence="3 6" id="KW-1133">Transmembrane helix</keyword>
<organism evidence="7 8">
    <name type="scientific">Aphanomyces euteiches</name>
    <dbReference type="NCBI Taxonomy" id="100861"/>
    <lineage>
        <taxon>Eukaryota</taxon>
        <taxon>Sar</taxon>
        <taxon>Stramenopiles</taxon>
        <taxon>Oomycota</taxon>
        <taxon>Saprolegniomycetes</taxon>
        <taxon>Saprolegniales</taxon>
        <taxon>Verrucalvaceae</taxon>
        <taxon>Aphanomyces</taxon>
    </lineage>
</organism>
<evidence type="ECO:0008006" key="9">
    <source>
        <dbReference type="Google" id="ProtNLM"/>
    </source>
</evidence>
<proteinExistence type="predicted"/>
<feature type="transmembrane region" description="Helical" evidence="6">
    <location>
        <begin position="113"/>
        <end position="132"/>
    </location>
</feature>
<keyword evidence="2 6" id="KW-0812">Transmembrane</keyword>
<sequence length="239" mass="25918">MESTAVPAASHEEHVEAPAPVATPVVEKHEVVKEPTPVATPVPVAVPVSPAAAAGPSTSETSSLLRQNSVSPIDMFKQMEIRRINGYLHLVNLIMGLALLWLGLYNFYHLNSYMGFISAIFIIFQAVLIVLFELRDNFPNASKLVQNYLGFMYTAHGRGIFFLVIGTWCPTQGAYGIVMGVSYCLLAVVNFFIIYQHPGYKEAMSVPDDDPEAHGASQPAAFYGSTEPAAATTTPEKAV</sequence>
<keyword evidence="8" id="KW-1185">Reference proteome</keyword>
<evidence type="ECO:0000256" key="2">
    <source>
        <dbReference type="ARBA" id="ARBA00022692"/>
    </source>
</evidence>
<feature type="region of interest" description="Disordered" evidence="5">
    <location>
        <begin position="1"/>
        <end position="20"/>
    </location>
</feature>
<feature type="transmembrane region" description="Helical" evidence="6">
    <location>
        <begin position="87"/>
        <end position="107"/>
    </location>
</feature>
<evidence type="ECO:0000256" key="6">
    <source>
        <dbReference type="SAM" id="Phobius"/>
    </source>
</evidence>
<reference evidence="7 8" key="1">
    <citation type="submission" date="2019-07" db="EMBL/GenBank/DDBJ databases">
        <title>Genomics analysis of Aphanomyces spp. identifies a new class of oomycete effector associated with host adaptation.</title>
        <authorList>
            <person name="Gaulin E."/>
        </authorList>
    </citation>
    <scope>NUCLEOTIDE SEQUENCE [LARGE SCALE GENOMIC DNA]</scope>
    <source>
        <strain evidence="7 8">ATCC 201684</strain>
    </source>
</reference>
<protein>
    <recommendedName>
        <fullName evidence="9">Golgi apparatus membrane protein TVP15</fullName>
    </recommendedName>
</protein>
<evidence type="ECO:0000313" key="7">
    <source>
        <dbReference type="EMBL" id="KAF0739656.1"/>
    </source>
</evidence>
<evidence type="ECO:0000313" key="8">
    <source>
        <dbReference type="Proteomes" id="UP000481153"/>
    </source>
</evidence>
<dbReference type="Proteomes" id="UP000481153">
    <property type="component" value="Unassembled WGS sequence"/>
</dbReference>
<gene>
    <name evidence="7" type="ORF">Ae201684_004828</name>
</gene>
<keyword evidence="4 6" id="KW-0472">Membrane</keyword>
<comment type="caution">
    <text evidence="7">The sequence shown here is derived from an EMBL/GenBank/DDBJ whole genome shotgun (WGS) entry which is preliminary data.</text>
</comment>
<dbReference type="InterPro" id="IPR013714">
    <property type="entry name" value="Golgi_TVP15"/>
</dbReference>
<dbReference type="GO" id="GO:0016020">
    <property type="term" value="C:membrane"/>
    <property type="evidence" value="ECO:0007669"/>
    <property type="project" value="UniProtKB-SubCell"/>
</dbReference>
<dbReference type="AlphaFoldDB" id="A0A6G0XHF5"/>
<dbReference type="VEuPathDB" id="FungiDB:AeMF1_001213"/>
<dbReference type="PANTHER" id="PTHR38894:SF1">
    <property type="entry name" value="TRANSMEMBRANE PROTEIN"/>
    <property type="match status" value="1"/>
</dbReference>